<dbReference type="PANTHER" id="PTHR31133:SF12">
    <property type="entry name" value="MEMBRANE PROTEIN"/>
    <property type="match status" value="1"/>
</dbReference>
<accession>A0A498HD98</accession>
<evidence type="ECO:0000256" key="1">
    <source>
        <dbReference type="SAM" id="Phobius"/>
    </source>
</evidence>
<gene>
    <name evidence="2" type="ORF">DVH24_027989</name>
</gene>
<sequence length="402" mass="45142">MVVRKVGKYEVGRTIGEGTFTKHCPFSTLIASQILPLLNTTSSTKDVNHGELCKAPLQFIHKSLTATYPFVFYSCQCLNLQQNGKLMPKQKVKVIRGTNLAVRDMMTSDPNVILTLGKQPPGYFLLFELHVKVNIQNIPRRDIRERKTGFRNGFCLNLGFAFTAMYAGLYVCLDKKAGSVAVLLCVLCWVQSPCLLAVLLTLQAQRFQFFAFFWAEMDQPFETRLEERSFIRIAVGQFLNIPKAYLCFSNDDINDEFCDATFGPLIHDLIARECPFLEIACILIAGLTFILWLIVFSIHDLIAREGRFLEIACILIAGLTIILWLIVVVSSIVLAVFMNILIGLYASVVVYQVKNYEVIFDSKCGGAIALQVKCEIKAKVISNRRVQRAENSPKTVSNRGLG</sequence>
<name>A0A498HD98_MALDO</name>
<dbReference type="InterPro" id="IPR040229">
    <property type="entry name" value="At3g27390-like"/>
</dbReference>
<keyword evidence="1" id="KW-0812">Transmembrane</keyword>
<evidence type="ECO:0000313" key="2">
    <source>
        <dbReference type="EMBL" id="RXH67842.1"/>
    </source>
</evidence>
<feature type="transmembrane region" description="Helical" evidence="1">
    <location>
        <begin position="308"/>
        <end position="326"/>
    </location>
</feature>
<feature type="transmembrane region" description="Helical" evidence="1">
    <location>
        <begin position="332"/>
        <end position="353"/>
    </location>
</feature>
<keyword evidence="1" id="KW-1133">Transmembrane helix</keyword>
<feature type="transmembrane region" description="Helical" evidence="1">
    <location>
        <begin position="180"/>
        <end position="202"/>
    </location>
</feature>
<feature type="transmembrane region" description="Helical" evidence="1">
    <location>
        <begin position="276"/>
        <end position="296"/>
    </location>
</feature>
<keyword evidence="3" id="KW-1185">Reference proteome</keyword>
<dbReference type="EMBL" id="RDQH01000343">
    <property type="protein sequence ID" value="RXH67842.1"/>
    <property type="molecule type" value="Genomic_DNA"/>
</dbReference>
<evidence type="ECO:0000313" key="3">
    <source>
        <dbReference type="Proteomes" id="UP000290289"/>
    </source>
</evidence>
<reference evidence="2 3" key="1">
    <citation type="submission" date="2018-10" db="EMBL/GenBank/DDBJ databases">
        <title>A high-quality apple genome assembly.</title>
        <authorList>
            <person name="Hu J."/>
        </authorList>
    </citation>
    <scope>NUCLEOTIDE SEQUENCE [LARGE SCALE GENOMIC DNA]</scope>
    <source>
        <strain evidence="3">cv. HFTH1</strain>
        <tissue evidence="2">Young leaf</tissue>
    </source>
</reference>
<dbReference type="PANTHER" id="PTHR31133">
    <property type="entry name" value="MEMBRANE PROTEIN"/>
    <property type="match status" value="1"/>
</dbReference>
<keyword evidence="1" id="KW-0472">Membrane</keyword>
<dbReference type="Proteomes" id="UP000290289">
    <property type="component" value="Chromosome 17"/>
</dbReference>
<comment type="caution">
    <text evidence="2">The sequence shown here is derived from an EMBL/GenBank/DDBJ whole genome shotgun (WGS) entry which is preliminary data.</text>
</comment>
<organism evidence="2 3">
    <name type="scientific">Malus domestica</name>
    <name type="common">Apple</name>
    <name type="synonym">Pyrus malus</name>
    <dbReference type="NCBI Taxonomy" id="3750"/>
    <lineage>
        <taxon>Eukaryota</taxon>
        <taxon>Viridiplantae</taxon>
        <taxon>Streptophyta</taxon>
        <taxon>Embryophyta</taxon>
        <taxon>Tracheophyta</taxon>
        <taxon>Spermatophyta</taxon>
        <taxon>Magnoliopsida</taxon>
        <taxon>eudicotyledons</taxon>
        <taxon>Gunneridae</taxon>
        <taxon>Pentapetalae</taxon>
        <taxon>rosids</taxon>
        <taxon>fabids</taxon>
        <taxon>Rosales</taxon>
        <taxon>Rosaceae</taxon>
        <taxon>Amygdaloideae</taxon>
        <taxon>Maleae</taxon>
        <taxon>Malus</taxon>
    </lineage>
</organism>
<dbReference type="AlphaFoldDB" id="A0A498HD98"/>
<proteinExistence type="predicted"/>
<protein>
    <submittedName>
        <fullName evidence="2">Uncharacterized protein</fullName>
    </submittedName>
</protein>
<feature type="transmembrane region" description="Helical" evidence="1">
    <location>
        <begin position="156"/>
        <end position="173"/>
    </location>
</feature>